<organism evidence="2 3">
    <name type="scientific">Bosea lupini</name>
    <dbReference type="NCBI Taxonomy" id="1036779"/>
    <lineage>
        <taxon>Bacteria</taxon>
        <taxon>Pseudomonadati</taxon>
        <taxon>Pseudomonadota</taxon>
        <taxon>Alphaproteobacteria</taxon>
        <taxon>Hyphomicrobiales</taxon>
        <taxon>Boseaceae</taxon>
        <taxon>Bosea</taxon>
    </lineage>
</organism>
<feature type="signal peptide" evidence="1">
    <location>
        <begin position="1"/>
        <end position="24"/>
    </location>
</feature>
<gene>
    <name evidence="2" type="ORF">SAMN04515666_11852</name>
</gene>
<feature type="chain" id="PRO_5011754839" evidence="1">
    <location>
        <begin position="25"/>
        <end position="209"/>
    </location>
</feature>
<evidence type="ECO:0000313" key="3">
    <source>
        <dbReference type="Proteomes" id="UP000199664"/>
    </source>
</evidence>
<evidence type="ECO:0000256" key="1">
    <source>
        <dbReference type="SAM" id="SignalP"/>
    </source>
</evidence>
<keyword evidence="3" id="KW-1185">Reference proteome</keyword>
<dbReference type="Proteomes" id="UP000199664">
    <property type="component" value="Unassembled WGS sequence"/>
</dbReference>
<sequence>MKTLALASQLAAITLVALIGTASAQTPDLLVCTGPFARDADEATLVGAFGAGNVQRARIEIGEGEKVAGAILFPKDRKRRLELIWRDGKKRRGPATIYVRDGSAWAVAGPAGERLAIGSALAAVEAANGKPFSILGFDWDYSGTAADWQGGKLAKAFGGCRLTIRFGYPKGADAKALDRLSGDKEFSSADPDMRLVKPTAYEILLSWSD</sequence>
<accession>A0A1H8ACU8</accession>
<proteinExistence type="predicted"/>
<name>A0A1H8ACU8_9HYPH</name>
<reference evidence="3" key="1">
    <citation type="submission" date="2016-10" db="EMBL/GenBank/DDBJ databases">
        <authorList>
            <person name="Varghese N."/>
            <person name="Submissions S."/>
        </authorList>
    </citation>
    <scope>NUCLEOTIDE SEQUENCE [LARGE SCALE GENOMIC DNA]</scope>
    <source>
        <strain evidence="3">LMG 26383,CCUG 61248,R- 45681</strain>
    </source>
</reference>
<dbReference type="EMBL" id="FOAN01000018">
    <property type="protein sequence ID" value="SEM67619.1"/>
    <property type="molecule type" value="Genomic_DNA"/>
</dbReference>
<dbReference type="OrthoDB" id="1144014at2"/>
<evidence type="ECO:0000313" key="2">
    <source>
        <dbReference type="EMBL" id="SEM67619.1"/>
    </source>
</evidence>
<dbReference type="RefSeq" id="WP_091843385.1">
    <property type="nucleotide sequence ID" value="NZ_FOAN01000018.1"/>
</dbReference>
<keyword evidence="1" id="KW-0732">Signal</keyword>
<protein>
    <submittedName>
        <fullName evidence="2">Uncharacterized protein</fullName>
    </submittedName>
</protein>
<dbReference type="AlphaFoldDB" id="A0A1H8ACU8"/>
<dbReference type="STRING" id="1036779.SAMN04515666_11852"/>